<dbReference type="Pfam" id="PF01546">
    <property type="entry name" value="Peptidase_M20"/>
    <property type="match status" value="1"/>
</dbReference>
<comment type="caution">
    <text evidence="4">The sequence shown here is derived from an EMBL/GenBank/DDBJ whole genome shotgun (WGS) entry which is preliminary data.</text>
</comment>
<dbReference type="Gene3D" id="3.30.70.360">
    <property type="match status" value="1"/>
</dbReference>
<keyword evidence="2" id="KW-0479">Metal-binding</keyword>
<keyword evidence="2" id="KW-0464">Manganese</keyword>
<dbReference type="GO" id="GO:0047980">
    <property type="term" value="F:hippurate hydrolase activity"/>
    <property type="evidence" value="ECO:0007669"/>
    <property type="project" value="UniProtKB-EC"/>
</dbReference>
<gene>
    <name evidence="4" type="ORF">FHX76_000820</name>
</gene>
<evidence type="ECO:0000256" key="2">
    <source>
        <dbReference type="PIRSR" id="PIRSR005962-1"/>
    </source>
</evidence>
<dbReference type="InterPro" id="IPR011650">
    <property type="entry name" value="Peptidase_M20_dimer"/>
</dbReference>
<evidence type="ECO:0000259" key="3">
    <source>
        <dbReference type="Pfam" id="PF07687"/>
    </source>
</evidence>
<dbReference type="NCBIfam" id="TIGR01891">
    <property type="entry name" value="amidohydrolases"/>
    <property type="match status" value="1"/>
</dbReference>
<feature type="binding site" evidence="2">
    <location>
        <position position="165"/>
    </location>
    <ligand>
        <name>Mn(2+)</name>
        <dbReference type="ChEBI" id="CHEBI:29035"/>
        <label>2</label>
    </ligand>
</feature>
<proteinExistence type="predicted"/>
<evidence type="ECO:0000313" key="5">
    <source>
        <dbReference type="Proteomes" id="UP000541033"/>
    </source>
</evidence>
<dbReference type="GO" id="GO:0046872">
    <property type="term" value="F:metal ion binding"/>
    <property type="evidence" value="ECO:0007669"/>
    <property type="project" value="UniProtKB-KW"/>
</dbReference>
<reference evidence="4 5" key="1">
    <citation type="submission" date="2020-02" db="EMBL/GenBank/DDBJ databases">
        <title>Sequencing the genomes of 1000 actinobacteria strains.</title>
        <authorList>
            <person name="Klenk H.-P."/>
        </authorList>
    </citation>
    <scope>NUCLEOTIDE SEQUENCE [LARGE SCALE GENOMIC DNA]</scope>
    <source>
        <strain evidence="4 5">DSM 27960</strain>
    </source>
</reference>
<comment type="cofactor">
    <cofactor evidence="2">
        <name>Mn(2+)</name>
        <dbReference type="ChEBI" id="CHEBI:29035"/>
    </cofactor>
    <text evidence="2">The Mn(2+) ion enhances activity.</text>
</comment>
<dbReference type="FunFam" id="3.30.70.360:FF:000001">
    <property type="entry name" value="N-acetyldiaminopimelate deacetylase"/>
    <property type="match status" value="1"/>
</dbReference>
<evidence type="ECO:0000256" key="1">
    <source>
        <dbReference type="ARBA" id="ARBA00022801"/>
    </source>
</evidence>
<dbReference type="EC" id="3.5.1.32" evidence="4"/>
<evidence type="ECO:0000313" key="4">
    <source>
        <dbReference type="EMBL" id="NIH52952.1"/>
    </source>
</evidence>
<dbReference type="Pfam" id="PF07687">
    <property type="entry name" value="M20_dimer"/>
    <property type="match status" value="1"/>
</dbReference>
<dbReference type="Gene3D" id="3.40.630.10">
    <property type="entry name" value="Zn peptidases"/>
    <property type="match status" value="1"/>
</dbReference>
<dbReference type="AlphaFoldDB" id="A0A7X5R017"/>
<dbReference type="InterPro" id="IPR017439">
    <property type="entry name" value="Amidohydrolase"/>
</dbReference>
<dbReference type="SUPFAM" id="SSF55031">
    <property type="entry name" value="Bacterial exopeptidase dimerisation domain"/>
    <property type="match status" value="1"/>
</dbReference>
<dbReference type="EMBL" id="JAAMOX010000001">
    <property type="protein sequence ID" value="NIH52952.1"/>
    <property type="molecule type" value="Genomic_DNA"/>
</dbReference>
<dbReference type="InterPro" id="IPR002933">
    <property type="entry name" value="Peptidase_M20"/>
</dbReference>
<feature type="binding site" evidence="2">
    <location>
        <position position="103"/>
    </location>
    <ligand>
        <name>Mn(2+)</name>
        <dbReference type="ChEBI" id="CHEBI:29035"/>
        <label>2</label>
    </ligand>
</feature>
<dbReference type="GO" id="GO:0019877">
    <property type="term" value="P:diaminopimelate biosynthetic process"/>
    <property type="evidence" value="ECO:0007669"/>
    <property type="project" value="UniProtKB-ARBA"/>
</dbReference>
<dbReference type="RefSeq" id="WP_167148172.1">
    <property type="nucleotide sequence ID" value="NZ_JAAMOX010000001.1"/>
</dbReference>
<dbReference type="SUPFAM" id="SSF53187">
    <property type="entry name" value="Zn-dependent exopeptidases"/>
    <property type="match status" value="1"/>
</dbReference>
<name>A0A7X5R017_9MICO</name>
<sequence length="415" mass="43269">MAIDIEQFAAIYRDLHEHPELSFAETRTAAIVAAELRAYGFEVTAGVGRTGVVGILNRGSGPTVLMRADMDALPVREETGLPYASVATSTNSDGKVVPVMHACGHDMHVTALLGALQTLAAQDDWSGRILAVFQPAEEQGAGARAMIDDGLFDRFGTPDVVIGQHVAPLPAGALGLRVGPAFATSDALKITLFGRGGHGSRPETTVDPIVLAASVVLRLQTIVSREIAGTDTAVVTVGAFHAGDAPNIIPDSAVLNLSIRTFHDGVRTRVLDAISRIVRGEAATAGADREPLIESTHSFPAVVNDEAASARVRAAFTNKMSGLTIVDPGMVTGSEDVGIFAVESGAPCVYWLLGGADPQQFAGLTSLADIVEKVAELPSNHSPLFAPVISPTIEIGVAALTTAAREWLVHTEPAD</sequence>
<dbReference type="PANTHER" id="PTHR11014">
    <property type="entry name" value="PEPTIDASE M20 FAMILY MEMBER"/>
    <property type="match status" value="1"/>
</dbReference>
<dbReference type="PANTHER" id="PTHR11014:SF63">
    <property type="entry name" value="METALLOPEPTIDASE, PUTATIVE (AFU_ORTHOLOGUE AFUA_6G09600)-RELATED"/>
    <property type="match status" value="1"/>
</dbReference>
<feature type="binding site" evidence="2">
    <location>
        <position position="105"/>
    </location>
    <ligand>
        <name>Mn(2+)</name>
        <dbReference type="ChEBI" id="CHEBI:29035"/>
        <label>2</label>
    </ligand>
</feature>
<feature type="binding site" evidence="2">
    <location>
        <position position="138"/>
    </location>
    <ligand>
        <name>Mn(2+)</name>
        <dbReference type="ChEBI" id="CHEBI:29035"/>
        <label>2</label>
    </ligand>
</feature>
<keyword evidence="5" id="KW-1185">Reference proteome</keyword>
<dbReference type="Proteomes" id="UP000541033">
    <property type="component" value="Unassembled WGS sequence"/>
</dbReference>
<dbReference type="GO" id="GO:0050118">
    <property type="term" value="F:N-acetyldiaminopimelate deacetylase activity"/>
    <property type="evidence" value="ECO:0007669"/>
    <property type="project" value="UniProtKB-ARBA"/>
</dbReference>
<protein>
    <submittedName>
        <fullName evidence="4">Hippurate hydrolase</fullName>
        <ecNumber evidence="4">3.5.1.32</ecNumber>
    </submittedName>
</protein>
<dbReference type="InterPro" id="IPR036264">
    <property type="entry name" value="Bact_exopeptidase_dim_dom"/>
</dbReference>
<organism evidence="4 5">
    <name type="scientific">Lysinibacter cavernae</name>
    <dbReference type="NCBI Taxonomy" id="1640652"/>
    <lineage>
        <taxon>Bacteria</taxon>
        <taxon>Bacillati</taxon>
        <taxon>Actinomycetota</taxon>
        <taxon>Actinomycetes</taxon>
        <taxon>Micrococcales</taxon>
        <taxon>Microbacteriaceae</taxon>
        <taxon>Lysinibacter</taxon>
    </lineage>
</organism>
<accession>A0A7X5R017</accession>
<dbReference type="PIRSF" id="PIRSF005962">
    <property type="entry name" value="Pept_M20D_amidohydro"/>
    <property type="match status" value="1"/>
</dbReference>
<feature type="domain" description="Peptidase M20 dimerisation" evidence="3">
    <location>
        <begin position="188"/>
        <end position="281"/>
    </location>
</feature>
<keyword evidence="1 4" id="KW-0378">Hydrolase</keyword>